<organism evidence="1">
    <name type="scientific">marine sediment metagenome</name>
    <dbReference type="NCBI Taxonomy" id="412755"/>
    <lineage>
        <taxon>unclassified sequences</taxon>
        <taxon>metagenomes</taxon>
        <taxon>ecological metagenomes</taxon>
    </lineage>
</organism>
<reference evidence="1" key="1">
    <citation type="journal article" date="2015" name="Nature">
        <title>Complex archaea that bridge the gap between prokaryotes and eukaryotes.</title>
        <authorList>
            <person name="Spang A."/>
            <person name="Saw J.H."/>
            <person name="Jorgensen S.L."/>
            <person name="Zaremba-Niedzwiedzka K."/>
            <person name="Martijn J."/>
            <person name="Lind A.E."/>
            <person name="van Eijk R."/>
            <person name="Schleper C."/>
            <person name="Guy L."/>
            <person name="Ettema T.J."/>
        </authorList>
    </citation>
    <scope>NUCLEOTIDE SEQUENCE</scope>
</reference>
<name>A0A0F9LFW3_9ZZZZ</name>
<accession>A0A0F9LFW3</accession>
<dbReference type="AlphaFoldDB" id="A0A0F9LFW3"/>
<proteinExistence type="predicted"/>
<evidence type="ECO:0000313" key="1">
    <source>
        <dbReference type="EMBL" id="KKM92368.1"/>
    </source>
</evidence>
<dbReference type="EMBL" id="LAZR01006401">
    <property type="protein sequence ID" value="KKM92368.1"/>
    <property type="molecule type" value="Genomic_DNA"/>
</dbReference>
<sequence>MSITFGDNVRILSSPETDDKGLTGKLGQVYGETTPSVTAVEVIGEVRNDYAINVAIEGIGSELWFAPELLELVDHAEGTEIVIGSYRAVRKADGTWDESGTNTSKEWWQFWK</sequence>
<comment type="caution">
    <text evidence="1">The sequence shown here is derived from an EMBL/GenBank/DDBJ whole genome shotgun (WGS) entry which is preliminary data.</text>
</comment>
<protein>
    <submittedName>
        <fullName evidence="1">Uncharacterized protein</fullName>
    </submittedName>
</protein>
<gene>
    <name evidence="1" type="ORF">LCGC14_1219100</name>
</gene>